<organism evidence="8 9">
    <name type="scientific">Malus domestica</name>
    <name type="common">Apple</name>
    <name type="synonym">Pyrus malus</name>
    <dbReference type="NCBI Taxonomy" id="3750"/>
    <lineage>
        <taxon>Eukaryota</taxon>
        <taxon>Viridiplantae</taxon>
        <taxon>Streptophyta</taxon>
        <taxon>Embryophyta</taxon>
        <taxon>Tracheophyta</taxon>
        <taxon>Spermatophyta</taxon>
        <taxon>Magnoliopsida</taxon>
        <taxon>eudicotyledons</taxon>
        <taxon>Gunneridae</taxon>
        <taxon>Pentapetalae</taxon>
        <taxon>rosids</taxon>
        <taxon>fabids</taxon>
        <taxon>Rosales</taxon>
        <taxon>Rosaceae</taxon>
        <taxon>Amygdaloideae</taxon>
        <taxon>Maleae</taxon>
        <taxon>Malus</taxon>
    </lineage>
</organism>
<name>A0A498JRA6_MALDO</name>
<evidence type="ECO:0000259" key="7">
    <source>
        <dbReference type="PROSITE" id="PS50863"/>
    </source>
</evidence>
<evidence type="ECO:0000256" key="5">
    <source>
        <dbReference type="ARBA" id="ARBA00023242"/>
    </source>
</evidence>
<proteinExistence type="predicted"/>
<dbReference type="Pfam" id="PF02362">
    <property type="entry name" value="B3"/>
    <property type="match status" value="1"/>
</dbReference>
<keyword evidence="3" id="KW-0238">DNA-binding</keyword>
<dbReference type="Proteomes" id="UP000290289">
    <property type="component" value="Chromosome 6"/>
</dbReference>
<feature type="region of interest" description="Disordered" evidence="6">
    <location>
        <begin position="234"/>
        <end position="267"/>
    </location>
</feature>
<keyword evidence="9" id="KW-1185">Reference proteome</keyword>
<dbReference type="CDD" id="cd10017">
    <property type="entry name" value="B3_DNA"/>
    <property type="match status" value="2"/>
</dbReference>
<evidence type="ECO:0000313" key="8">
    <source>
        <dbReference type="EMBL" id="RXH96122.1"/>
    </source>
</evidence>
<reference evidence="8 9" key="1">
    <citation type="submission" date="2018-10" db="EMBL/GenBank/DDBJ databases">
        <title>A high-quality apple genome assembly.</title>
        <authorList>
            <person name="Hu J."/>
        </authorList>
    </citation>
    <scope>NUCLEOTIDE SEQUENCE [LARGE SCALE GENOMIC DNA]</scope>
    <source>
        <strain evidence="9">cv. HFTH1</strain>
        <tissue evidence="8">Young leaf</tissue>
    </source>
</reference>
<evidence type="ECO:0000256" key="4">
    <source>
        <dbReference type="ARBA" id="ARBA00023163"/>
    </source>
</evidence>
<dbReference type="GO" id="GO:0005634">
    <property type="term" value="C:nucleus"/>
    <property type="evidence" value="ECO:0007669"/>
    <property type="project" value="UniProtKB-SubCell"/>
</dbReference>
<dbReference type="InterPro" id="IPR015300">
    <property type="entry name" value="DNA-bd_pseudobarrel_sf"/>
</dbReference>
<feature type="domain" description="TF-B3" evidence="7">
    <location>
        <begin position="30"/>
        <end position="123"/>
    </location>
</feature>
<gene>
    <name evidence="8" type="ORF">DVH24_008622</name>
</gene>
<keyword evidence="2" id="KW-0805">Transcription regulation</keyword>
<dbReference type="InterPro" id="IPR050655">
    <property type="entry name" value="Plant_B3_domain"/>
</dbReference>
<dbReference type="PANTHER" id="PTHR31920">
    <property type="entry name" value="B3 DOMAIN-CONTAINING"/>
    <property type="match status" value="1"/>
</dbReference>
<dbReference type="InterPro" id="IPR003340">
    <property type="entry name" value="B3_DNA-bd"/>
</dbReference>
<evidence type="ECO:0000256" key="3">
    <source>
        <dbReference type="ARBA" id="ARBA00023125"/>
    </source>
</evidence>
<dbReference type="Gene3D" id="2.40.330.10">
    <property type="entry name" value="DNA-binding pseudobarrel domain"/>
    <property type="match status" value="2"/>
</dbReference>
<dbReference type="SUPFAM" id="SSF101936">
    <property type="entry name" value="DNA-binding pseudobarrel domain"/>
    <property type="match status" value="2"/>
</dbReference>
<keyword evidence="4" id="KW-0804">Transcription</keyword>
<feature type="region of interest" description="Disordered" evidence="6">
    <location>
        <begin position="667"/>
        <end position="712"/>
    </location>
</feature>
<dbReference type="SMART" id="SM01019">
    <property type="entry name" value="B3"/>
    <property type="match status" value="2"/>
</dbReference>
<dbReference type="STRING" id="3750.A0A498JRA6"/>
<comment type="caution">
    <text evidence="8">The sequence shown here is derived from an EMBL/GenBank/DDBJ whole genome shotgun (WGS) entry which is preliminary data.</text>
</comment>
<evidence type="ECO:0000256" key="6">
    <source>
        <dbReference type="SAM" id="MobiDB-lite"/>
    </source>
</evidence>
<feature type="region of interest" description="Disordered" evidence="6">
    <location>
        <begin position="160"/>
        <end position="182"/>
    </location>
</feature>
<comment type="subcellular location">
    <subcellularLocation>
        <location evidence="1">Nucleus</location>
    </subcellularLocation>
</comment>
<evidence type="ECO:0000256" key="2">
    <source>
        <dbReference type="ARBA" id="ARBA00023015"/>
    </source>
</evidence>
<feature type="domain" description="TF-B3" evidence="7">
    <location>
        <begin position="833"/>
        <end position="928"/>
    </location>
</feature>
<keyword evidence="5" id="KW-0539">Nucleus</keyword>
<evidence type="ECO:0000313" key="9">
    <source>
        <dbReference type="Proteomes" id="UP000290289"/>
    </source>
</evidence>
<evidence type="ECO:0000256" key="1">
    <source>
        <dbReference type="ARBA" id="ARBA00004123"/>
    </source>
</evidence>
<dbReference type="PROSITE" id="PS50863">
    <property type="entry name" value="B3"/>
    <property type="match status" value="2"/>
</dbReference>
<protein>
    <recommendedName>
        <fullName evidence="7">TF-B3 domain-containing protein</fullName>
    </recommendedName>
</protein>
<dbReference type="PANTHER" id="PTHR31920:SF145">
    <property type="entry name" value="B3 DOMAIN-CONTAINING PROTEIN REM20-LIKE ISOFORM X1"/>
    <property type="match status" value="1"/>
</dbReference>
<dbReference type="EMBL" id="RDQH01000332">
    <property type="protein sequence ID" value="RXH96122.1"/>
    <property type="molecule type" value="Genomic_DNA"/>
</dbReference>
<dbReference type="AlphaFoldDB" id="A0A498JRA6"/>
<accession>A0A498JRA6</accession>
<sequence>MGSKLEACAECTLKCLQDHGNKKKASPVVASFFKIMIGDQLSKVLFLPPKFAPTVSALVNKKAVLEDSRGWQWKVTISRVDGSLAFQQGWNAFALDNDLQVGELLFFNYVTDSHFDVKICDKSGCEKLKFPEAMNQKNWTWDNQNSSVKDGPCHTVDNSLMDKQGSSTSLTSDADEDIGQDLDPMNAKRKAPMVMGNASKCDNSHERSKLKLKEPDRDIGQHLYDMNSKRKAPMVMGNASNCDNSRERSKLKRKKPDGDIGQDLHGMNATRKAPVVTGNASNCDNSHERSKLKLKEPDGDIGQHLYVMNAKRKAPVVTGNASNCDNSHERSKFKLKEPDGDIGQDLYGMNAKTKAPVVTENASNCDNSHERSKLKLKEPDGDIGQHLYVMNAKRKAPVVTGNASNCDNSHERSKFKLKEPDEDIGQDLYGMNAKTKAPVVTENASNCDNSHKRSKLKLKEPDGVIDQHLYNMNDKGECTIATENASNYDDSNEMPKLKPKEEYIEDMICMINRELGDKQEDNRSCIYDSLNFELLELKSGTGGSNEVVVWDGTCSHHDDSSVRLRNEAGSVDKNPVAKEAVAAAFPMDETYSPHDDSSLRLRNEAGSVDKSPVAKEAVTAAIPMDETCSCHDDSSLRLRGEASLVDKAPVAREAVTIAIPSDAYKFDGTEKNNSSEARVKKVSPSGDDSRTTNKTSHHLFPTAAVNPNDTGNKVAASKKEHDLIDESFQRAKKNFTGTPPESFDMMTKAVKKESVDLISDPCFQKIIPEIDGKSFEPVDAVCSQISNMIKREKDIAFPVPVIKSEPVDQVETFPSSSFSCLVAVGSQSFLVLLDLSYLPSILVQELPVRLPIRMTIRGRHTPDRRVIFLRDTTMRLWPVLYIDNCFSKILSSGWEAFSKANNIQPGDTCAIGIEDASERICSVHIIRT</sequence>
<dbReference type="GO" id="GO:0003677">
    <property type="term" value="F:DNA binding"/>
    <property type="evidence" value="ECO:0007669"/>
    <property type="project" value="UniProtKB-KW"/>
</dbReference>